<protein>
    <recommendedName>
        <fullName evidence="1">diguanylate cyclase</fullName>
        <ecNumber evidence="1">2.7.7.65</ecNumber>
    </recommendedName>
</protein>
<dbReference type="SMART" id="SM00267">
    <property type="entry name" value="GGDEF"/>
    <property type="match status" value="1"/>
</dbReference>
<dbReference type="RefSeq" id="WP_159445956.1">
    <property type="nucleotide sequence ID" value="NZ_FUYA01000005.1"/>
</dbReference>
<dbReference type="Proteomes" id="UP000189733">
    <property type="component" value="Unassembled WGS sequence"/>
</dbReference>
<sequence>MDESCACIQCSSKGEITCVLFCDIKQLKDSVGKKFVEFLHPSSRYAFFTFWKNSIAFGISTADKIRFFQDTPSPEYALCGIQTQDAVYVFLMQNKGTAFSLLSSFQSAREKIPHPSLCAQELPLPAPSTGDAEKFLFQIMKLNNEMAKMQRELTQKNRELQNAYETIKAQSQKDSLTNISCRKHFMTRAEEEIHRANRYGSPLSLMFLDLDNFKTINDIYGHKAGDSTLQLFTENCTKELRQNDLFGRIGGEEFAILLVEADSDGALSVAERIRKRIAQLCVPTEEACNHFISVSIGLVTLQKGETLASALHRSDMALYQAKHNGRNRIERDLT</sequence>
<organism evidence="5 6">
    <name type="scientific">Desulfobaculum bizertense DSM 18034</name>
    <dbReference type="NCBI Taxonomy" id="1121442"/>
    <lineage>
        <taxon>Bacteria</taxon>
        <taxon>Pseudomonadati</taxon>
        <taxon>Thermodesulfobacteriota</taxon>
        <taxon>Desulfovibrionia</taxon>
        <taxon>Desulfovibrionales</taxon>
        <taxon>Desulfovibrionaceae</taxon>
        <taxon>Desulfobaculum</taxon>
    </lineage>
</organism>
<proteinExistence type="predicted"/>
<name>A0A1T4W7N9_9BACT</name>
<dbReference type="InterPro" id="IPR043128">
    <property type="entry name" value="Rev_trsase/Diguanyl_cyclase"/>
</dbReference>
<evidence type="ECO:0000256" key="2">
    <source>
        <dbReference type="ARBA" id="ARBA00034247"/>
    </source>
</evidence>
<dbReference type="CDD" id="cd01949">
    <property type="entry name" value="GGDEF"/>
    <property type="match status" value="1"/>
</dbReference>
<dbReference type="NCBIfam" id="TIGR00254">
    <property type="entry name" value="GGDEF"/>
    <property type="match status" value="1"/>
</dbReference>
<dbReference type="PROSITE" id="PS50887">
    <property type="entry name" value="GGDEF"/>
    <property type="match status" value="1"/>
</dbReference>
<dbReference type="EMBL" id="FUYA01000005">
    <property type="protein sequence ID" value="SKA72711.1"/>
    <property type="molecule type" value="Genomic_DNA"/>
</dbReference>
<dbReference type="PANTHER" id="PTHR45138:SF9">
    <property type="entry name" value="DIGUANYLATE CYCLASE DGCM-RELATED"/>
    <property type="match status" value="1"/>
</dbReference>
<feature type="domain" description="GGDEF" evidence="4">
    <location>
        <begin position="201"/>
        <end position="334"/>
    </location>
</feature>
<evidence type="ECO:0000256" key="1">
    <source>
        <dbReference type="ARBA" id="ARBA00012528"/>
    </source>
</evidence>
<dbReference type="EC" id="2.7.7.65" evidence="1"/>
<dbReference type="InterPro" id="IPR000160">
    <property type="entry name" value="GGDEF_dom"/>
</dbReference>
<dbReference type="FunFam" id="3.30.70.270:FF:000001">
    <property type="entry name" value="Diguanylate cyclase domain protein"/>
    <property type="match status" value="1"/>
</dbReference>
<keyword evidence="3" id="KW-0175">Coiled coil</keyword>
<dbReference type="SUPFAM" id="SSF55073">
    <property type="entry name" value="Nucleotide cyclase"/>
    <property type="match status" value="1"/>
</dbReference>
<evidence type="ECO:0000256" key="3">
    <source>
        <dbReference type="SAM" id="Coils"/>
    </source>
</evidence>
<feature type="coiled-coil region" evidence="3">
    <location>
        <begin position="132"/>
        <end position="173"/>
    </location>
</feature>
<dbReference type="AlphaFoldDB" id="A0A1T4W7N9"/>
<evidence type="ECO:0000259" key="4">
    <source>
        <dbReference type="PROSITE" id="PS50887"/>
    </source>
</evidence>
<keyword evidence="6" id="KW-1185">Reference proteome</keyword>
<dbReference type="OrthoDB" id="5460745at2"/>
<evidence type="ECO:0000313" key="5">
    <source>
        <dbReference type="EMBL" id="SKA72711.1"/>
    </source>
</evidence>
<evidence type="ECO:0000313" key="6">
    <source>
        <dbReference type="Proteomes" id="UP000189733"/>
    </source>
</evidence>
<dbReference type="STRING" id="1121442.SAMN02745702_01672"/>
<accession>A0A1T4W7N9</accession>
<dbReference type="InterPro" id="IPR050469">
    <property type="entry name" value="Diguanylate_Cyclase"/>
</dbReference>
<dbReference type="PANTHER" id="PTHR45138">
    <property type="entry name" value="REGULATORY COMPONENTS OF SENSORY TRANSDUCTION SYSTEM"/>
    <property type="match status" value="1"/>
</dbReference>
<dbReference type="GO" id="GO:0052621">
    <property type="term" value="F:diguanylate cyclase activity"/>
    <property type="evidence" value="ECO:0007669"/>
    <property type="project" value="UniProtKB-EC"/>
</dbReference>
<dbReference type="Pfam" id="PF00990">
    <property type="entry name" value="GGDEF"/>
    <property type="match status" value="1"/>
</dbReference>
<reference evidence="5 6" key="1">
    <citation type="submission" date="2017-02" db="EMBL/GenBank/DDBJ databases">
        <authorList>
            <person name="Peterson S.W."/>
        </authorList>
    </citation>
    <scope>NUCLEOTIDE SEQUENCE [LARGE SCALE GENOMIC DNA]</scope>
    <source>
        <strain evidence="5 6">DSM 18034</strain>
    </source>
</reference>
<dbReference type="Gene3D" id="3.30.70.270">
    <property type="match status" value="1"/>
</dbReference>
<dbReference type="InterPro" id="IPR029787">
    <property type="entry name" value="Nucleotide_cyclase"/>
</dbReference>
<comment type="catalytic activity">
    <reaction evidence="2">
        <text>2 GTP = 3',3'-c-di-GMP + 2 diphosphate</text>
        <dbReference type="Rhea" id="RHEA:24898"/>
        <dbReference type="ChEBI" id="CHEBI:33019"/>
        <dbReference type="ChEBI" id="CHEBI:37565"/>
        <dbReference type="ChEBI" id="CHEBI:58805"/>
        <dbReference type="EC" id="2.7.7.65"/>
    </reaction>
</comment>
<gene>
    <name evidence="5" type="ORF">SAMN02745702_01672</name>
</gene>